<proteinExistence type="inferred from homology"/>
<dbReference type="Gene3D" id="2.60.40.1930">
    <property type="match status" value="1"/>
</dbReference>
<comment type="similarity">
    <text evidence="1">Belongs to the protease inhibitor I39 (alpha-2-macroglobulin) family. Bacterial alpha-2-macroglobulin subfamily.</text>
</comment>
<evidence type="ECO:0000259" key="2">
    <source>
        <dbReference type="SMART" id="SM01360"/>
    </source>
</evidence>
<evidence type="ECO:0000313" key="3">
    <source>
        <dbReference type="EMBL" id="ORL45698.1"/>
    </source>
</evidence>
<dbReference type="PANTHER" id="PTHR40094">
    <property type="entry name" value="ALPHA-2-MACROGLOBULIN HOMOLOG"/>
    <property type="match status" value="1"/>
</dbReference>
<dbReference type="OrthoDB" id="9767116at2"/>
<dbReference type="SMART" id="SM01360">
    <property type="entry name" value="A2M"/>
    <property type="match status" value="1"/>
</dbReference>
<dbReference type="InterPro" id="IPR041246">
    <property type="entry name" value="Bact_MG10"/>
</dbReference>
<reference evidence="3 4" key="1">
    <citation type="submission" date="2013-04" db="EMBL/GenBank/DDBJ databases">
        <title>Zunongwangia sp. 22II14-10F7 Genome Sequencing.</title>
        <authorList>
            <person name="Lai Q."/>
            <person name="Shao Z."/>
        </authorList>
    </citation>
    <scope>NUCLEOTIDE SEQUENCE [LARGE SCALE GENOMIC DNA]</scope>
    <source>
        <strain evidence="3 4">22II14-10F7</strain>
    </source>
</reference>
<evidence type="ECO:0000313" key="4">
    <source>
        <dbReference type="Proteomes" id="UP000192746"/>
    </source>
</evidence>
<sequence>MKKVIAFLILSIISLWNITAQKFYENQWNKVEEQEILGNTKTANDLVEKIATKAKIDKNDAQSIKSLFYLSKFAIDLQEKSATAITSEIQKRIENVDSISKLILYSILADFQSQYLQKNAYRIQDRTSVENDTANFQFWSTEKFNSEIIENYRKSISEKESLETTNIDKYSYLLDTLHEPTIHFNNIYQLLINRALNYGKRNNRYLSKNPLSFKITKHHLVSSDRFIKTDLKTSEETDKDYFTLKCYQELEKSLLKNNENQLLAYFTLDRYKYIKSKIAISESDFLKALNDLYPKFEDKLTKDLIALEKALILKQRASKQDFPEDNINAISLSEEILKHGFNSYLKNNAQNIITGIKKKEFSVQVNPYQSPQKNFPIFISYTNLDSLQFQIYKLNKTDFNFLDKQNFYAEEQKIKLKKLLKKLDSETKEFSNWIKLPNKSQHFKRTTEAIAPKLEIGKYVILLKDKSLDNLYALKTIQVSELSLISNQNENIDLKVVNRETGEPIENATVKAILHSNNNTNSYERTSDKNGNLSFSPEVDHLRNIEYHITKDQDEIILENRNSYYRNTYENEDEERGFLFTDRSIYRPGQQIYYKGVLVSKKGDSSKVLSGKKIVIRFLDANRNEIEKRQAKTNNFGSVSGNFEIPTGLKTGQFTIQIQEDSDKERPKFYATKRVSVEEYKRPKFKIAFKPVTQSFALNDSVKINGYAESFSGARLSHANATYRILRFENYGYTFRYRKIHPQEIANGELKTDENGDFQINFLPKAEASEIQNPDQVYTYSIEVSVTDINGETQSEETTVNAGSKLNILSILDNGISYKKNGINFIPKVTNLNYEDVDLPVTVEIYKLQAPERILNFGNDLPKPDTLNISKNEYKNLLPHTAYLNEGEKSNWKNGKLWYEATASSNKKIKLKNTKKWPTGSYRIILKTKDKKDNKIVQEKIIDLKDRRSKKASDNQLFEYIIANKDFTEDGFIEISLLTAAKDLYLNLEAYVEGKAIFQQYVDLKKGAKNIKIPVKDYVGKEVSLRFSSIKYNSTFTSTERIQLKDKKSEPEIILSTFRDKIEPGNKEKWSLKIIQKNNNQFEVLAGMYDASLDQFKEHSWPEHINVGGKYYRLPNLDFLEFSPADFSLHNRNYFYFSYEQPRLPKLDYFGFSYNNARKENREYLLKLLFRGKDFTTDYFSKGGIIKGKVIAISDRKPLPGVTITIEGSNTGTQANYDGEFEIKTKKEDQLKASFIGFQDAYFIENKDKSITILMAESTEALNEVVTVGNSVKIRGVGSAAVEEVAMDISRDQVLGYSTLDSISENQKELSVKARQNLNETAFFYPNLKTDKEGNINLEFTSPEALTQWRLMLFGHNKEAESAYKEAFTVTQKELMLTPNAPRFLREKDSITISAKISNLSDEFLKGKAQLKFFNAEDESRIDTNLSNTNAIQEFNVAENGNTQLSWKLYIPEDFNLIRYEIVAKTDEFEDGETNLLPVLKNRILVTETISIWLQEQEEKEFSLIKNESQTLQNHQITLEYTANPAWTVLQSLPYLIDYPYDCSEQTFSKYFAKAISEKILKENPEIAEVLKKWNENSATSNLEKNEELKSILLQETPWVNDAKSETENIQNLSKLLDSKNLQSYLLKLQNMQNGDGGFPWFKDGRSSFYITSHILGGFANLLQNNSIELNKTSEEIIENGLVFLKNYMLEHHANKFDNNITGTRFSPNEILYLYTKTILADEFYFEEKEEDFIDKMIQNLKQNWLDLNLQTKAMLAVSFNNYYEEEEATKIVNWFKQNSIEDDKGGMYFKNNAAGKFWYHHPIETQAKIIEALAALNPEDKDIDKLKNWLLQHKRKNSWATTKSTTMAVNAFLSYGKNWLKESSQPEIKMNNESVKLDSIFKEKSDLGYVKKTWNDEKELQKIANFSIKNNNDAPAYGGIYHQYFEDLDKIERSKGEEIIINKALFLKENTSEGPQLKSLPEVLKVGELVTVRVTIDVKSDFKFVHLKDMRASGLEPTSVLSRHKYQDGLRYYQSTKDAATHFFFDYLPKGTYVFEYDLRVNNAGEFSNGITQIESMYAPEFSSFSKGTRIKIEN</sequence>
<dbReference type="EMBL" id="ARYN01000007">
    <property type="protein sequence ID" value="ORL45698.1"/>
    <property type="molecule type" value="Genomic_DNA"/>
</dbReference>
<organism evidence="3 4">
    <name type="scientific">Zunongwangia atlantica 22II14-10F7</name>
    <dbReference type="NCBI Taxonomy" id="1185767"/>
    <lineage>
        <taxon>Bacteria</taxon>
        <taxon>Pseudomonadati</taxon>
        <taxon>Bacteroidota</taxon>
        <taxon>Flavobacteriia</taxon>
        <taxon>Flavobacteriales</taxon>
        <taxon>Flavobacteriaceae</taxon>
        <taxon>Zunongwangia</taxon>
    </lineage>
</organism>
<comment type="caution">
    <text evidence="3">The sequence shown here is derived from an EMBL/GenBank/DDBJ whole genome shotgun (WGS) entry which is preliminary data.</text>
</comment>
<dbReference type="RefSeq" id="WP_084841287.1">
    <property type="nucleotide sequence ID" value="NZ_ARYN01000007.1"/>
</dbReference>
<gene>
    <name evidence="3" type="ORF">IIF7_08605</name>
</gene>
<dbReference type="Pfam" id="PF13715">
    <property type="entry name" value="CarbopepD_reg_2"/>
    <property type="match status" value="1"/>
</dbReference>
<dbReference type="Gene3D" id="1.50.10.20">
    <property type="match status" value="1"/>
</dbReference>
<keyword evidence="4" id="KW-1185">Reference proteome</keyword>
<dbReference type="Pfam" id="PF17973">
    <property type="entry name" value="bMG10"/>
    <property type="match status" value="1"/>
</dbReference>
<dbReference type="SUPFAM" id="SSF48239">
    <property type="entry name" value="Terpenoid cyclases/Protein prenyltransferases"/>
    <property type="match status" value="1"/>
</dbReference>
<dbReference type="InterPro" id="IPR051802">
    <property type="entry name" value="YfhM-like"/>
</dbReference>
<evidence type="ECO:0000256" key="1">
    <source>
        <dbReference type="ARBA" id="ARBA00010556"/>
    </source>
</evidence>
<accession>A0A1Y1T3S7</accession>
<dbReference type="Proteomes" id="UP000192746">
    <property type="component" value="Unassembled WGS sequence"/>
</dbReference>
<protein>
    <submittedName>
        <fullName evidence="3">Alpha-2-macroglobulin</fullName>
    </submittedName>
</protein>
<dbReference type="InterPro" id="IPR001599">
    <property type="entry name" value="Macroglobln_a2"/>
</dbReference>
<dbReference type="InterPro" id="IPR008969">
    <property type="entry name" value="CarboxyPept-like_regulatory"/>
</dbReference>
<dbReference type="GO" id="GO:0004866">
    <property type="term" value="F:endopeptidase inhibitor activity"/>
    <property type="evidence" value="ECO:0007669"/>
    <property type="project" value="InterPro"/>
</dbReference>
<dbReference type="STRING" id="1185767.IIF7_08605"/>
<dbReference type="PANTHER" id="PTHR40094:SF1">
    <property type="entry name" value="UBIQUITIN DOMAIN-CONTAINING PROTEIN"/>
    <property type="match status" value="1"/>
</dbReference>
<feature type="domain" description="Alpha-2-macroglobulin" evidence="2">
    <location>
        <begin position="1321"/>
        <end position="1411"/>
    </location>
</feature>
<dbReference type="SUPFAM" id="SSF49464">
    <property type="entry name" value="Carboxypeptidase regulatory domain-like"/>
    <property type="match status" value="1"/>
</dbReference>
<dbReference type="Pfam" id="PF00207">
    <property type="entry name" value="A2M"/>
    <property type="match status" value="1"/>
</dbReference>
<dbReference type="InterPro" id="IPR002890">
    <property type="entry name" value="MG2"/>
</dbReference>
<name>A0A1Y1T3S7_9FLAO</name>
<dbReference type="Pfam" id="PF01835">
    <property type="entry name" value="MG2"/>
    <property type="match status" value="1"/>
</dbReference>
<dbReference type="InterPro" id="IPR008930">
    <property type="entry name" value="Terpenoid_cyclase/PrenylTrfase"/>
</dbReference>